<dbReference type="Proteomes" id="UP001501495">
    <property type="component" value="Unassembled WGS sequence"/>
</dbReference>
<proteinExistence type="predicted"/>
<dbReference type="RefSeq" id="WP_344732353.1">
    <property type="nucleotide sequence ID" value="NZ_BAAAZH010000010.1"/>
</dbReference>
<feature type="transmembrane region" description="Helical" evidence="1">
    <location>
        <begin position="12"/>
        <end position="30"/>
    </location>
</feature>
<sequence length="142" mass="15205">MDHLGTDTRIVLLLAGLMFLWALLLGQLKYRQILASPQGHAHPYTDIAHRAALLYSFALLLVAAFVELSAWTTAVDLAAAGVLAFYFAASVASYTVHGIRRDTDNQLRDPGALVRGFMVSLAVAEIGAFGVLLAGFVVEAFG</sequence>
<feature type="transmembrane region" description="Helical" evidence="1">
    <location>
        <begin position="51"/>
        <end position="71"/>
    </location>
</feature>
<evidence type="ECO:0000313" key="2">
    <source>
        <dbReference type="EMBL" id="GAA4114094.1"/>
    </source>
</evidence>
<evidence type="ECO:0008006" key="4">
    <source>
        <dbReference type="Google" id="ProtNLM"/>
    </source>
</evidence>
<feature type="transmembrane region" description="Helical" evidence="1">
    <location>
        <begin position="117"/>
        <end position="138"/>
    </location>
</feature>
<dbReference type="EMBL" id="BAAAZH010000010">
    <property type="protein sequence ID" value="GAA4114094.1"/>
    <property type="molecule type" value="Genomic_DNA"/>
</dbReference>
<gene>
    <name evidence="2" type="ORF">GCM10022215_11940</name>
</gene>
<protein>
    <recommendedName>
        <fullName evidence="4">Integral membrane protein</fullName>
    </recommendedName>
</protein>
<keyword evidence="1" id="KW-0812">Transmembrane</keyword>
<evidence type="ECO:0000256" key="1">
    <source>
        <dbReference type="SAM" id="Phobius"/>
    </source>
</evidence>
<comment type="caution">
    <text evidence="2">The sequence shown here is derived from an EMBL/GenBank/DDBJ whole genome shotgun (WGS) entry which is preliminary data.</text>
</comment>
<evidence type="ECO:0000313" key="3">
    <source>
        <dbReference type="Proteomes" id="UP001501495"/>
    </source>
</evidence>
<name>A0ABP7XEV0_9ACTN</name>
<feature type="transmembrane region" description="Helical" evidence="1">
    <location>
        <begin position="77"/>
        <end position="96"/>
    </location>
</feature>
<reference evidence="3" key="1">
    <citation type="journal article" date="2019" name="Int. J. Syst. Evol. Microbiol.">
        <title>The Global Catalogue of Microorganisms (GCM) 10K type strain sequencing project: providing services to taxonomists for standard genome sequencing and annotation.</title>
        <authorList>
            <consortium name="The Broad Institute Genomics Platform"/>
            <consortium name="The Broad Institute Genome Sequencing Center for Infectious Disease"/>
            <person name="Wu L."/>
            <person name="Ma J."/>
        </authorList>
    </citation>
    <scope>NUCLEOTIDE SEQUENCE [LARGE SCALE GENOMIC DNA]</scope>
    <source>
        <strain evidence="3">JCM 16703</strain>
    </source>
</reference>
<keyword evidence="3" id="KW-1185">Reference proteome</keyword>
<organism evidence="2 3">
    <name type="scientific">Nocardioides fonticola</name>
    <dbReference type="NCBI Taxonomy" id="450363"/>
    <lineage>
        <taxon>Bacteria</taxon>
        <taxon>Bacillati</taxon>
        <taxon>Actinomycetota</taxon>
        <taxon>Actinomycetes</taxon>
        <taxon>Propionibacteriales</taxon>
        <taxon>Nocardioidaceae</taxon>
        <taxon>Nocardioides</taxon>
    </lineage>
</organism>
<keyword evidence="1" id="KW-1133">Transmembrane helix</keyword>
<keyword evidence="1" id="KW-0472">Membrane</keyword>
<accession>A0ABP7XEV0</accession>